<sequence length="16" mass="2057">MPVYQLIKHCYYITRK</sequence>
<accession>A0A0E9SYE7</accession>
<reference evidence="1" key="2">
    <citation type="journal article" date="2015" name="Fish Shellfish Immunol.">
        <title>Early steps in the European eel (Anguilla anguilla)-Vibrio vulnificus interaction in the gills: Role of the RtxA13 toxin.</title>
        <authorList>
            <person name="Callol A."/>
            <person name="Pajuelo D."/>
            <person name="Ebbesson L."/>
            <person name="Teles M."/>
            <person name="MacKenzie S."/>
            <person name="Amaro C."/>
        </authorList>
    </citation>
    <scope>NUCLEOTIDE SEQUENCE</scope>
</reference>
<protein>
    <submittedName>
        <fullName evidence="1">Uncharacterized protein</fullName>
    </submittedName>
</protein>
<dbReference type="AlphaFoldDB" id="A0A0E9SYE7"/>
<evidence type="ECO:0000313" key="1">
    <source>
        <dbReference type="EMBL" id="JAH45695.1"/>
    </source>
</evidence>
<reference evidence="1" key="1">
    <citation type="submission" date="2014-11" db="EMBL/GenBank/DDBJ databases">
        <authorList>
            <person name="Amaro Gonzalez C."/>
        </authorList>
    </citation>
    <scope>NUCLEOTIDE SEQUENCE</scope>
</reference>
<dbReference type="EMBL" id="GBXM01062882">
    <property type="protein sequence ID" value="JAH45695.1"/>
    <property type="molecule type" value="Transcribed_RNA"/>
</dbReference>
<proteinExistence type="predicted"/>
<name>A0A0E9SYE7_ANGAN</name>
<organism evidence="1">
    <name type="scientific">Anguilla anguilla</name>
    <name type="common">European freshwater eel</name>
    <name type="synonym">Muraena anguilla</name>
    <dbReference type="NCBI Taxonomy" id="7936"/>
    <lineage>
        <taxon>Eukaryota</taxon>
        <taxon>Metazoa</taxon>
        <taxon>Chordata</taxon>
        <taxon>Craniata</taxon>
        <taxon>Vertebrata</taxon>
        <taxon>Euteleostomi</taxon>
        <taxon>Actinopterygii</taxon>
        <taxon>Neopterygii</taxon>
        <taxon>Teleostei</taxon>
        <taxon>Anguilliformes</taxon>
        <taxon>Anguillidae</taxon>
        <taxon>Anguilla</taxon>
    </lineage>
</organism>